<dbReference type="EMBL" id="JAIWYP010000007">
    <property type="protein sequence ID" value="KAH3793914.1"/>
    <property type="molecule type" value="Genomic_DNA"/>
</dbReference>
<keyword evidence="1" id="KW-0732">Signal</keyword>
<name>A0A9D4F7S1_DREPO</name>
<organism evidence="2 3">
    <name type="scientific">Dreissena polymorpha</name>
    <name type="common">Zebra mussel</name>
    <name type="synonym">Mytilus polymorpha</name>
    <dbReference type="NCBI Taxonomy" id="45954"/>
    <lineage>
        <taxon>Eukaryota</taxon>
        <taxon>Metazoa</taxon>
        <taxon>Spiralia</taxon>
        <taxon>Lophotrochozoa</taxon>
        <taxon>Mollusca</taxon>
        <taxon>Bivalvia</taxon>
        <taxon>Autobranchia</taxon>
        <taxon>Heteroconchia</taxon>
        <taxon>Euheterodonta</taxon>
        <taxon>Imparidentia</taxon>
        <taxon>Neoheterodontei</taxon>
        <taxon>Myida</taxon>
        <taxon>Dreissenoidea</taxon>
        <taxon>Dreissenidae</taxon>
        <taxon>Dreissena</taxon>
    </lineage>
</organism>
<gene>
    <name evidence="2" type="ORF">DPMN_147439</name>
</gene>
<keyword evidence="3" id="KW-1185">Reference proteome</keyword>
<comment type="caution">
    <text evidence="2">The sequence shown here is derived from an EMBL/GenBank/DDBJ whole genome shotgun (WGS) entry which is preliminary data.</text>
</comment>
<dbReference type="Proteomes" id="UP000828390">
    <property type="component" value="Unassembled WGS sequence"/>
</dbReference>
<feature type="chain" id="PRO_5039655274" evidence="1">
    <location>
        <begin position="24"/>
        <end position="60"/>
    </location>
</feature>
<protein>
    <submittedName>
        <fullName evidence="2">Uncharacterized protein</fullName>
    </submittedName>
</protein>
<reference evidence="2" key="2">
    <citation type="submission" date="2020-11" db="EMBL/GenBank/DDBJ databases">
        <authorList>
            <person name="McCartney M.A."/>
            <person name="Auch B."/>
            <person name="Kono T."/>
            <person name="Mallez S."/>
            <person name="Becker A."/>
            <person name="Gohl D.M."/>
            <person name="Silverstein K.A.T."/>
            <person name="Koren S."/>
            <person name="Bechman K.B."/>
            <person name="Herman A."/>
            <person name="Abrahante J.E."/>
            <person name="Garbe J."/>
        </authorList>
    </citation>
    <scope>NUCLEOTIDE SEQUENCE</scope>
    <source>
        <strain evidence="2">Duluth1</strain>
        <tissue evidence="2">Whole animal</tissue>
    </source>
</reference>
<evidence type="ECO:0000313" key="3">
    <source>
        <dbReference type="Proteomes" id="UP000828390"/>
    </source>
</evidence>
<reference evidence="2" key="1">
    <citation type="journal article" date="2019" name="bioRxiv">
        <title>The Genome of the Zebra Mussel, Dreissena polymorpha: A Resource for Invasive Species Research.</title>
        <authorList>
            <person name="McCartney M.A."/>
            <person name="Auch B."/>
            <person name="Kono T."/>
            <person name="Mallez S."/>
            <person name="Zhang Y."/>
            <person name="Obille A."/>
            <person name="Becker A."/>
            <person name="Abrahante J.E."/>
            <person name="Garbe J."/>
            <person name="Badalamenti J.P."/>
            <person name="Herman A."/>
            <person name="Mangelson H."/>
            <person name="Liachko I."/>
            <person name="Sullivan S."/>
            <person name="Sone E.D."/>
            <person name="Koren S."/>
            <person name="Silverstein K.A.T."/>
            <person name="Beckman K.B."/>
            <person name="Gohl D.M."/>
        </authorList>
    </citation>
    <scope>NUCLEOTIDE SEQUENCE</scope>
    <source>
        <strain evidence="2">Duluth1</strain>
        <tissue evidence="2">Whole animal</tissue>
    </source>
</reference>
<proteinExistence type="predicted"/>
<accession>A0A9D4F7S1</accession>
<dbReference type="AlphaFoldDB" id="A0A9D4F7S1"/>
<evidence type="ECO:0000313" key="2">
    <source>
        <dbReference type="EMBL" id="KAH3793914.1"/>
    </source>
</evidence>
<sequence>MFMRRASPLPIGLPMALLVLTSGKDQKVTIIGCGSGMQIPPFFIFQGKRMNPDLLHGASA</sequence>
<feature type="signal peptide" evidence="1">
    <location>
        <begin position="1"/>
        <end position="23"/>
    </location>
</feature>
<evidence type="ECO:0000256" key="1">
    <source>
        <dbReference type="SAM" id="SignalP"/>
    </source>
</evidence>